<keyword evidence="2" id="KW-1185">Reference proteome</keyword>
<dbReference type="AlphaFoldDB" id="A0A1E3QAF5"/>
<evidence type="ECO:0008006" key="3">
    <source>
        <dbReference type="Google" id="ProtNLM"/>
    </source>
</evidence>
<reference evidence="1 2" key="1">
    <citation type="journal article" date="2016" name="Proc. Natl. Acad. Sci. U.S.A.">
        <title>Comparative genomics of biotechnologically important yeasts.</title>
        <authorList>
            <person name="Riley R."/>
            <person name="Haridas S."/>
            <person name="Wolfe K.H."/>
            <person name="Lopes M.R."/>
            <person name="Hittinger C.T."/>
            <person name="Goeker M."/>
            <person name="Salamov A.A."/>
            <person name="Wisecaver J.H."/>
            <person name="Long T.M."/>
            <person name="Calvey C.H."/>
            <person name="Aerts A.L."/>
            <person name="Barry K.W."/>
            <person name="Choi C."/>
            <person name="Clum A."/>
            <person name="Coughlan A.Y."/>
            <person name="Deshpande S."/>
            <person name="Douglass A.P."/>
            <person name="Hanson S.J."/>
            <person name="Klenk H.-P."/>
            <person name="LaButti K.M."/>
            <person name="Lapidus A."/>
            <person name="Lindquist E.A."/>
            <person name="Lipzen A.M."/>
            <person name="Meier-Kolthoff J.P."/>
            <person name="Ohm R.A."/>
            <person name="Otillar R.P."/>
            <person name="Pangilinan J.L."/>
            <person name="Peng Y."/>
            <person name="Rokas A."/>
            <person name="Rosa C.A."/>
            <person name="Scheuner C."/>
            <person name="Sibirny A.A."/>
            <person name="Slot J.C."/>
            <person name="Stielow J.B."/>
            <person name="Sun H."/>
            <person name="Kurtzman C.P."/>
            <person name="Blackwell M."/>
            <person name="Grigoriev I.V."/>
            <person name="Jeffries T.W."/>
        </authorList>
    </citation>
    <scope>NUCLEOTIDE SEQUENCE [LARGE SCALE GENOMIC DNA]</scope>
    <source>
        <strain evidence="1 2">NRRL Y-11557</strain>
    </source>
</reference>
<gene>
    <name evidence="1" type="ORF">LIPSTDRAFT_276855</name>
</gene>
<dbReference type="Proteomes" id="UP000094385">
    <property type="component" value="Unassembled WGS sequence"/>
</dbReference>
<accession>A0A1E3QAF5</accession>
<dbReference type="PANTHER" id="PTHR30289">
    <property type="entry name" value="UNCHARACTERIZED PROTEIN YBCL-RELATED"/>
    <property type="match status" value="1"/>
</dbReference>
<dbReference type="SUPFAM" id="SSF49777">
    <property type="entry name" value="PEBP-like"/>
    <property type="match status" value="1"/>
</dbReference>
<dbReference type="CDD" id="cd00457">
    <property type="entry name" value="PEBP"/>
    <property type="match status" value="1"/>
</dbReference>
<dbReference type="InterPro" id="IPR049556">
    <property type="entry name" value="PhiB"/>
</dbReference>
<organism evidence="1 2">
    <name type="scientific">Lipomyces starkeyi NRRL Y-11557</name>
    <dbReference type="NCBI Taxonomy" id="675824"/>
    <lineage>
        <taxon>Eukaryota</taxon>
        <taxon>Fungi</taxon>
        <taxon>Dikarya</taxon>
        <taxon>Ascomycota</taxon>
        <taxon>Saccharomycotina</taxon>
        <taxon>Lipomycetes</taxon>
        <taxon>Lipomycetales</taxon>
        <taxon>Lipomycetaceae</taxon>
        <taxon>Lipomyces</taxon>
    </lineage>
</organism>
<dbReference type="Gene3D" id="3.90.280.10">
    <property type="entry name" value="PEBP-like"/>
    <property type="match status" value="1"/>
</dbReference>
<evidence type="ECO:0000313" key="2">
    <source>
        <dbReference type="Proteomes" id="UP000094385"/>
    </source>
</evidence>
<dbReference type="OrthoDB" id="10251855at2759"/>
<dbReference type="EMBL" id="KV454293">
    <property type="protein sequence ID" value="ODQ73987.1"/>
    <property type="molecule type" value="Genomic_DNA"/>
</dbReference>
<proteinExistence type="predicted"/>
<name>A0A1E3QAF5_LIPST</name>
<dbReference type="Pfam" id="PF01161">
    <property type="entry name" value="PBP"/>
    <property type="match status" value="1"/>
</dbReference>
<sequence length="205" mass="22772">MGIPNSVEYCLGRLLINQKGRNKGLFFKIPAFASMPEPTFTVTSPDCGPSNSHMKEEYTGVGKDRFPELAWQKPSPDVVEYVLIIEDPDAPLPMPITHGLFYAIPGDKTLITHDDISVHKVVGKEKHLKGGFRLGKNILGSVYGGPKPPLGHGVHRYYYTLVALEEPLDTSKMSALATKKEIAEAIEGKMIGWGHWVGLFERKWE</sequence>
<dbReference type="InterPro" id="IPR008914">
    <property type="entry name" value="PEBP"/>
</dbReference>
<dbReference type="STRING" id="675824.A0A1E3QAF5"/>
<dbReference type="PANTHER" id="PTHR30289:SF13">
    <property type="entry name" value="PEBP-LIKE PROTEIN"/>
    <property type="match status" value="1"/>
</dbReference>
<evidence type="ECO:0000313" key="1">
    <source>
        <dbReference type="EMBL" id="ODQ73987.1"/>
    </source>
</evidence>
<dbReference type="InterPro" id="IPR036610">
    <property type="entry name" value="PEBP-like_sf"/>
</dbReference>
<protein>
    <recommendedName>
        <fullName evidence="3">PEBP-like protein</fullName>
    </recommendedName>
</protein>